<evidence type="ECO:0000313" key="12">
    <source>
        <dbReference type="Proteomes" id="UP001732720"/>
    </source>
</evidence>
<accession>A0A250YM94</accession>
<evidence type="ECO:0000256" key="5">
    <source>
        <dbReference type="ARBA" id="ARBA00059769"/>
    </source>
</evidence>
<evidence type="ECO:0000313" key="15">
    <source>
        <dbReference type="RefSeq" id="XP_020016745.1"/>
    </source>
</evidence>
<dbReference type="RefSeq" id="XP_020016744.1">
    <property type="nucleotide sequence ID" value="XM_020161155.1"/>
</dbReference>
<keyword evidence="3" id="KW-0967">Endosome</keyword>
<evidence type="ECO:0000313" key="10">
    <source>
        <dbReference type="EMBL" id="JAV44748.1"/>
    </source>
</evidence>
<dbReference type="PANTHER" id="PTHR16155:SF18">
    <property type="entry name" value="STERILE ALPHA MOTIF DOMAIN-CONTAINING PROTEIN 9-LIKE"/>
    <property type="match status" value="1"/>
</dbReference>
<comment type="function">
    <text evidence="5">May be involved in endosome fusion. Mediates down-regulation of growth factor signaling via internalization of growth factor receptors.</text>
</comment>
<name>A0A250YM94_CASCN</name>
<organism evidence="10">
    <name type="scientific">Castor canadensis</name>
    <name type="common">American beaver</name>
    <dbReference type="NCBI Taxonomy" id="51338"/>
    <lineage>
        <taxon>Eukaryota</taxon>
        <taxon>Metazoa</taxon>
        <taxon>Chordata</taxon>
        <taxon>Craniata</taxon>
        <taxon>Vertebrata</taxon>
        <taxon>Euteleostomi</taxon>
        <taxon>Mammalia</taxon>
        <taxon>Eutheria</taxon>
        <taxon>Euarchontoglires</taxon>
        <taxon>Glires</taxon>
        <taxon>Rodentia</taxon>
        <taxon>Castorimorpha</taxon>
        <taxon>Castoridae</taxon>
        <taxon>Castor</taxon>
    </lineage>
</organism>
<keyword evidence="12" id="KW-1185">Reference proteome</keyword>
<comment type="subunit">
    <text evidence="6">Interacts with EEA1.</text>
</comment>
<dbReference type="CTD" id="219285"/>
<dbReference type="PROSITE" id="PS50105">
    <property type="entry name" value="SAM_DOMAIN"/>
    <property type="match status" value="1"/>
</dbReference>
<dbReference type="PANTHER" id="PTHR16155">
    <property type="entry name" value="DED DOMAIN-CONTAINING PROTEIN"/>
    <property type="match status" value="1"/>
</dbReference>
<dbReference type="InterPro" id="IPR013761">
    <property type="entry name" value="SAM/pointed_sf"/>
</dbReference>
<dbReference type="SUPFAM" id="SSF47769">
    <property type="entry name" value="SAM/Pointed domain"/>
    <property type="match status" value="1"/>
</dbReference>
<evidence type="ECO:0000313" key="14">
    <source>
        <dbReference type="RefSeq" id="XP_020016744.1"/>
    </source>
</evidence>
<evidence type="ECO:0000313" key="11">
    <source>
        <dbReference type="Ensembl" id="ENSCCNP00000032835.1"/>
    </source>
</evidence>
<reference evidence="11" key="2">
    <citation type="submission" date="2023-09" db="UniProtKB">
        <authorList>
            <consortium name="Ensembl"/>
        </authorList>
    </citation>
    <scope>IDENTIFICATION</scope>
</reference>
<proteinExistence type="predicted"/>
<dbReference type="GO" id="GO:0005769">
    <property type="term" value="C:early endosome"/>
    <property type="evidence" value="ECO:0007669"/>
    <property type="project" value="UniProtKB-SubCell"/>
</dbReference>
<feature type="compositionally biased region" description="Basic and acidic residues" evidence="8">
    <location>
        <begin position="107"/>
        <end position="120"/>
    </location>
</feature>
<dbReference type="RefSeq" id="XP_020016747.1">
    <property type="nucleotide sequence ID" value="XM_020161158.1"/>
</dbReference>
<dbReference type="InterPro" id="IPR001660">
    <property type="entry name" value="SAM"/>
</dbReference>
<feature type="compositionally biased region" description="Polar residues" evidence="8">
    <location>
        <begin position="73"/>
        <end position="82"/>
    </location>
</feature>
<keyword evidence="4" id="KW-0496">Mitochondrion</keyword>
<dbReference type="OrthoDB" id="2337140at2759"/>
<feature type="region of interest" description="Disordered" evidence="8">
    <location>
        <begin position="72"/>
        <end position="120"/>
    </location>
</feature>
<evidence type="ECO:0000256" key="6">
    <source>
        <dbReference type="ARBA" id="ARBA00062583"/>
    </source>
</evidence>
<dbReference type="FunFam" id="1.10.150.50:FF:000096">
    <property type="entry name" value="Sterile alpha motif domain containing 9 like"/>
    <property type="match status" value="1"/>
</dbReference>
<dbReference type="RefSeq" id="XP_073920840.1">
    <property type="nucleotide sequence ID" value="XM_074064739.1"/>
</dbReference>
<dbReference type="KEGG" id="ccan:109684675"/>
<feature type="compositionally biased region" description="Basic and acidic residues" evidence="8">
    <location>
        <begin position="85"/>
        <end position="98"/>
    </location>
</feature>
<protein>
    <recommendedName>
        <fullName evidence="7">Sterile alpha motif domain-containing protein 9-like</fullName>
    </recommendedName>
</protein>
<dbReference type="RefSeq" id="XP_020016743.1">
    <property type="nucleotide sequence ID" value="XM_020161154.1"/>
</dbReference>
<reference evidence="13 14" key="3">
    <citation type="submission" date="2025-04" db="UniProtKB">
        <authorList>
            <consortium name="RefSeq"/>
        </authorList>
    </citation>
    <scope>IDENTIFICATION</scope>
    <source>
        <tissue evidence="13 14">Leukocyte</tissue>
    </source>
</reference>
<evidence type="ECO:0000256" key="2">
    <source>
        <dbReference type="ARBA" id="ARBA00004412"/>
    </source>
</evidence>
<evidence type="ECO:0000256" key="3">
    <source>
        <dbReference type="ARBA" id="ARBA00022753"/>
    </source>
</evidence>
<dbReference type="GeneID" id="109684675"/>
<evidence type="ECO:0000313" key="13">
    <source>
        <dbReference type="RefSeq" id="XP_020016743.1"/>
    </source>
</evidence>
<dbReference type="GO" id="GO:0005739">
    <property type="term" value="C:mitochondrion"/>
    <property type="evidence" value="ECO:0007669"/>
    <property type="project" value="UniProtKB-SubCell"/>
</dbReference>
<dbReference type="Ensembl" id="ENSCCNT00000041216.1">
    <property type="protein sequence ID" value="ENSCCNP00000032835.1"/>
    <property type="gene ID" value="ENSCCNG00000031135.1"/>
</dbReference>
<sequence length="1582" mass="184769">MNEQVTLPEMIKDWTKEHVKKWVTEDLKIDEKYGQILFSEEVTGLVLQELTEKDLKEMGLPRGPALLIKRTYSKLSNSSPESDNQDSRQLDHTKPSKKDHQKKPKQTKNEEEKSTSFNIDHDVREIRDTYKQELILMKENALTETSEDKEKNKLKTEQLTCMTYPFDHFHESHRYTEHHILQPETGPLNLIDPIHEFKALTNTERATEEDIKMKFTNEVFRFASACMNSRTNGTIHFGVKDKPHGEIVGVKVTSKNVFIDHFNLMIKKYFEDSEINVAKKCIREPRFVEVLLQNNTLSDRFVIEVDVIPKHSVCKKKYFYVKMQSFTDKTWKQSQDHSLFVREGASCKNILANAKQRDINFKEFEDNLKSWIACRKQAEEEYRMKAPKKESEGLKLVKLLIGNRDSLDTSYYDWYILVTNKCNQNQIKHLDFLKEIKWFAVLEFDPESQIKGVVKAYRESRVANLHFPSQYEEKTTTIGEKVSTLKLYEQPSWIFCNGRSDLQNESCKPLEPHLWQRDRASAIRKLILFLTDENIMARGKFLVVFLLLSSVESPGDPFIETFCAFYQALKGMENILCICVNSQIYQRWKDLLQTRLTIAEELANHSTSNLNIDLVNSTILKLKSVTQSSRRFLPSYGSSSVILEKMEEDILTALEILCENECKDTDIEKDESKFSEFRKSKEEHFYRGGKVSWWNFYFSSESYSSAFVKRDSYENLKHIIEECADSPKPIFAKIINLYHHPGCGGTTLAMHVLWDLKKKFRCAVLKNKATDFVEIGEQVSKLIAYKVTNHQDYIPVLLLVDDFEEQENIYILQNTIHTFLAEIGLQYEKTLVIILNCMRSQNPDKSAKLADSISLKYQLTPKEQRAFEAKLEEIEKEHKNCENFYSFMMLKGSFDVAYIENVVRNILKEQKEDSKEAELISFLALLNSYVIDSTISLSQCELFLGLAYTSTPWKPESLEDRMGTYSTLLIRTEVAEYGRYTGVRIIHPLIAIHCLKELEKSYHMDKYQIALKILSENLFYDSGIGREKFQHDVQTLLLTRQRREHGDETDTLFSPLIETLQNEETERVLMAGSNRFPQNAFICQALARYFYIKEKNFNTALHWANKAKKRAPKNSYISDTLGQVYKSEIKWWLDKNKSCRNVTVNDLTYFLEVAEKASKAFKESQQQTDSKDYEMEAWSPQKSQRRYDTYNTAGFLGEIEVGLYTIQILQLTPIFHKENELSKKSVVEFLSGKGIKTDLKNEYYLALSKYTPYLQNLQLDLKRCFDFFLDYTVLLKTRNVQKEMTEVTLSKKVSRCFRQYTELFCHLDLSPLQGRENQLLKEENCRKSLEALRADRFSGLLEYLNPNHKEAGTNMENIVKHYTFLLHQNPNKRFTKEKQNFILANIILSCLKPNSKYIQPFDILKKQLREVLQLVELNHPYPYSYFLACLLFWPENQELDQDSKLMEKYVSSLNRSFRSQYKRMCRSKQASTLFYLGKSKGLNRLVHKAEIEQYFSKAENTNSVWQNGKVWKIKEVKDLLCRLVGQAEGKLISIEYGTKEKLKIPVTSVYSGLLRSGRNIERVSFYLGFSIEGPLAYDIEVI</sequence>
<dbReference type="Gene3D" id="1.10.150.50">
    <property type="entry name" value="Transcription Factor, Ets-1"/>
    <property type="match status" value="1"/>
</dbReference>
<evidence type="ECO:0000313" key="17">
    <source>
        <dbReference type="RefSeq" id="XP_020016747.1"/>
    </source>
</evidence>
<feature type="domain" description="SAM" evidence="9">
    <location>
        <begin position="14"/>
        <end position="60"/>
    </location>
</feature>
<evidence type="ECO:0000256" key="8">
    <source>
        <dbReference type="SAM" id="MobiDB-lite"/>
    </source>
</evidence>
<dbReference type="RefSeq" id="XP_020016745.1">
    <property type="nucleotide sequence ID" value="XM_020161156.1"/>
</dbReference>
<evidence type="ECO:0000256" key="1">
    <source>
        <dbReference type="ARBA" id="ARBA00004173"/>
    </source>
</evidence>
<evidence type="ECO:0000313" key="16">
    <source>
        <dbReference type="RefSeq" id="XP_020016746.1"/>
    </source>
</evidence>
<reference evidence="10" key="1">
    <citation type="journal article" date="2017" name="G3 (Bethesda)">
        <title>De Novo Genome and Transcriptome Assembly of the Canadian Beaver (Castor canadensis).</title>
        <authorList>
            <person name="Lok S."/>
            <person name="Paton T.A."/>
            <person name="Wang Z."/>
            <person name="Kaur G."/>
            <person name="Walker S."/>
            <person name="Yuen R.K."/>
            <person name="Sung W.W."/>
            <person name="Whitney J."/>
            <person name="Buchanan J.A."/>
            <person name="Trost B."/>
            <person name="Singh N."/>
            <person name="Apresto B."/>
            <person name="Chen N."/>
            <person name="Coole M."/>
            <person name="Dawson T.J."/>
            <person name="Ho K.Y."/>
            <person name="Hu Z."/>
            <person name="Pullenayegum S."/>
            <person name="Samler K."/>
            <person name="Shipstone A."/>
            <person name="Tsoi F."/>
            <person name="Wang T."/>
            <person name="Pereira S.L."/>
            <person name="Rostami P."/>
            <person name="Ryan C.A."/>
            <person name="Tong A.H."/>
            <person name="Ng K."/>
            <person name="Sundaravadanam Y."/>
            <person name="Simpson J.T."/>
            <person name="Lim B.K."/>
            <person name="Engstrom M.D."/>
            <person name="Dutton C.J."/>
            <person name="Kerr K.C."/>
            <person name="Franke M."/>
            <person name="Rapley W."/>
            <person name="Wintle R.F."/>
            <person name="Scherer S.W."/>
        </authorList>
    </citation>
    <scope>NUCLEOTIDE SEQUENCE</scope>
    <source>
        <strain evidence="10">Ward</strain>
        <tissue evidence="10">Leukocyte</tissue>
    </source>
</reference>
<comment type="subcellular location">
    <subcellularLocation>
        <location evidence="2">Early endosome</location>
    </subcellularLocation>
    <subcellularLocation>
        <location evidence="1">Mitochondrion</location>
    </subcellularLocation>
</comment>
<evidence type="ECO:0000256" key="7">
    <source>
        <dbReference type="ARBA" id="ARBA00067491"/>
    </source>
</evidence>
<dbReference type="EMBL" id="GFFW01000040">
    <property type="protein sequence ID" value="JAV44748.1"/>
    <property type="molecule type" value="Transcribed_RNA"/>
</dbReference>
<dbReference type="RefSeq" id="XP_020016746.1">
    <property type="nucleotide sequence ID" value="XM_020161157.1"/>
</dbReference>
<evidence type="ECO:0000259" key="9">
    <source>
        <dbReference type="PROSITE" id="PS50105"/>
    </source>
</evidence>
<gene>
    <name evidence="10" type="primary">SAMD9L</name>
    <name evidence="11 13 14 15 16 17" type="synonym">Samd9l</name>
</gene>
<dbReference type="Proteomes" id="UP001732720">
    <property type="component" value="Chromosome 2"/>
</dbReference>
<evidence type="ECO:0000256" key="4">
    <source>
        <dbReference type="ARBA" id="ARBA00023128"/>
    </source>
</evidence>